<gene>
    <name evidence="2" type="ORF">Pflav_067460</name>
</gene>
<feature type="transmembrane region" description="Helical" evidence="1">
    <location>
        <begin position="68"/>
        <end position="89"/>
    </location>
</feature>
<reference evidence="2 3" key="1">
    <citation type="submission" date="2020-03" db="EMBL/GenBank/DDBJ databases">
        <title>Whole genome shotgun sequence of Phytohabitans flavus NBRC 107702.</title>
        <authorList>
            <person name="Komaki H."/>
            <person name="Tamura T."/>
        </authorList>
    </citation>
    <scope>NUCLEOTIDE SEQUENCE [LARGE SCALE GENOMIC DNA]</scope>
    <source>
        <strain evidence="2 3">NBRC 107702</strain>
    </source>
</reference>
<reference evidence="2 3" key="2">
    <citation type="submission" date="2020-03" db="EMBL/GenBank/DDBJ databases">
        <authorList>
            <person name="Ichikawa N."/>
            <person name="Kimura A."/>
            <person name="Kitahashi Y."/>
            <person name="Uohara A."/>
        </authorList>
    </citation>
    <scope>NUCLEOTIDE SEQUENCE [LARGE SCALE GENOMIC DNA]</scope>
    <source>
        <strain evidence="2 3">NBRC 107702</strain>
    </source>
</reference>
<protein>
    <submittedName>
        <fullName evidence="2">Uncharacterized protein</fullName>
    </submittedName>
</protein>
<keyword evidence="3" id="KW-1185">Reference proteome</keyword>
<organism evidence="2 3">
    <name type="scientific">Phytohabitans flavus</name>
    <dbReference type="NCBI Taxonomy" id="1076124"/>
    <lineage>
        <taxon>Bacteria</taxon>
        <taxon>Bacillati</taxon>
        <taxon>Actinomycetota</taxon>
        <taxon>Actinomycetes</taxon>
        <taxon>Micromonosporales</taxon>
        <taxon>Micromonosporaceae</taxon>
    </lineage>
</organism>
<dbReference type="AlphaFoldDB" id="A0A6F8Y2K2"/>
<keyword evidence="1" id="KW-0472">Membrane</keyword>
<feature type="transmembrane region" description="Helical" evidence="1">
    <location>
        <begin position="101"/>
        <end position="121"/>
    </location>
</feature>
<dbReference type="RefSeq" id="WP_173040515.1">
    <property type="nucleotide sequence ID" value="NZ_AP022870.1"/>
</dbReference>
<proteinExistence type="predicted"/>
<dbReference type="KEGG" id="pfla:Pflav_067460"/>
<keyword evidence="1" id="KW-0812">Transmembrane</keyword>
<evidence type="ECO:0000313" key="2">
    <source>
        <dbReference type="EMBL" id="BCB80336.1"/>
    </source>
</evidence>
<accession>A0A6F8Y2K2</accession>
<evidence type="ECO:0000313" key="3">
    <source>
        <dbReference type="Proteomes" id="UP000502508"/>
    </source>
</evidence>
<name>A0A6F8Y2K2_9ACTN</name>
<dbReference type="EMBL" id="AP022870">
    <property type="protein sequence ID" value="BCB80336.1"/>
    <property type="molecule type" value="Genomic_DNA"/>
</dbReference>
<evidence type="ECO:0000256" key="1">
    <source>
        <dbReference type="SAM" id="Phobius"/>
    </source>
</evidence>
<feature type="transmembrane region" description="Helical" evidence="1">
    <location>
        <begin position="12"/>
        <end position="31"/>
    </location>
</feature>
<dbReference type="Proteomes" id="UP000502508">
    <property type="component" value="Chromosome"/>
</dbReference>
<sequence>MAVTTTRNKTTTGAGTLAALVLVLVFGSPWYGDWAESNTNANTAGGWFLRLLAWPAWRFDSDEPVQDLLATNLRAILVVVLTALFLYALPGSQLARARGTLSQFFAGWSAYIFAGAFASVIPALIQSDPTLLKAFQAAGNGATYGLFVGWIIGIACLGGWRGRAT</sequence>
<keyword evidence="1" id="KW-1133">Transmembrane helix</keyword>
<feature type="transmembrane region" description="Helical" evidence="1">
    <location>
        <begin position="141"/>
        <end position="160"/>
    </location>
</feature>